<name>A0A8T2RFM3_CERRI</name>
<evidence type="ECO:0000313" key="1">
    <source>
        <dbReference type="EMBL" id="KAH7294537.1"/>
    </source>
</evidence>
<organism evidence="1 2">
    <name type="scientific">Ceratopteris richardii</name>
    <name type="common">Triangle waterfern</name>
    <dbReference type="NCBI Taxonomy" id="49495"/>
    <lineage>
        <taxon>Eukaryota</taxon>
        <taxon>Viridiplantae</taxon>
        <taxon>Streptophyta</taxon>
        <taxon>Embryophyta</taxon>
        <taxon>Tracheophyta</taxon>
        <taxon>Polypodiopsida</taxon>
        <taxon>Polypodiidae</taxon>
        <taxon>Polypodiales</taxon>
        <taxon>Pteridineae</taxon>
        <taxon>Pteridaceae</taxon>
        <taxon>Parkerioideae</taxon>
        <taxon>Ceratopteris</taxon>
    </lineage>
</organism>
<protein>
    <submittedName>
        <fullName evidence="1">Uncharacterized protein</fullName>
    </submittedName>
</protein>
<evidence type="ECO:0000313" key="2">
    <source>
        <dbReference type="Proteomes" id="UP000825935"/>
    </source>
</evidence>
<dbReference type="AlphaFoldDB" id="A0A8T2RFM3"/>
<reference evidence="1 2" key="1">
    <citation type="submission" date="2021-08" db="EMBL/GenBank/DDBJ databases">
        <title>WGS assembly of Ceratopteris richardii.</title>
        <authorList>
            <person name="Marchant D.B."/>
            <person name="Chen G."/>
            <person name="Jenkins J."/>
            <person name="Shu S."/>
            <person name="Leebens-Mack J."/>
            <person name="Grimwood J."/>
            <person name="Schmutz J."/>
            <person name="Soltis P."/>
            <person name="Soltis D."/>
            <person name="Chen Z.-H."/>
        </authorList>
    </citation>
    <scope>NUCLEOTIDE SEQUENCE [LARGE SCALE GENOMIC DNA]</scope>
    <source>
        <strain evidence="1">Whitten #5841</strain>
        <tissue evidence="1">Leaf</tissue>
    </source>
</reference>
<gene>
    <name evidence="1" type="ORF">KP509_27G005500</name>
</gene>
<comment type="caution">
    <text evidence="1">The sequence shown here is derived from an EMBL/GenBank/DDBJ whole genome shotgun (WGS) entry which is preliminary data.</text>
</comment>
<proteinExistence type="predicted"/>
<dbReference type="Proteomes" id="UP000825935">
    <property type="component" value="Chromosome 27"/>
</dbReference>
<keyword evidence="2" id="KW-1185">Reference proteome</keyword>
<dbReference type="EMBL" id="CM035432">
    <property type="protein sequence ID" value="KAH7294537.1"/>
    <property type="molecule type" value="Genomic_DNA"/>
</dbReference>
<sequence>MEKKAKEKVRQEMARVRFFLNTDTYKNLLQDGFKLKLSKNQDMKMKESQNPLFYKDDSNPKELGWLVGTGKVECYTMHIDLKEVKINDHLDGKILGRGSHLEWTIIVEGGHRKEKAEALEVEPEDIWLGMKERNVQEWDERVEWKEVTGGEKVKLRVC</sequence>
<accession>A0A8T2RFM3</accession>